<dbReference type="SUPFAM" id="SSF48264">
    <property type="entry name" value="Cytochrome P450"/>
    <property type="match status" value="1"/>
</dbReference>
<proteinExistence type="predicted"/>
<dbReference type="Proteomes" id="UP000054097">
    <property type="component" value="Unassembled WGS sequence"/>
</dbReference>
<accession>A0A0C3A653</accession>
<organism evidence="1 2">
    <name type="scientific">Serendipita vermifera MAFF 305830</name>
    <dbReference type="NCBI Taxonomy" id="933852"/>
    <lineage>
        <taxon>Eukaryota</taxon>
        <taxon>Fungi</taxon>
        <taxon>Dikarya</taxon>
        <taxon>Basidiomycota</taxon>
        <taxon>Agaricomycotina</taxon>
        <taxon>Agaricomycetes</taxon>
        <taxon>Sebacinales</taxon>
        <taxon>Serendipitaceae</taxon>
        <taxon>Serendipita</taxon>
    </lineage>
</organism>
<reference evidence="2" key="2">
    <citation type="submission" date="2015-01" db="EMBL/GenBank/DDBJ databases">
        <title>Evolutionary Origins and Diversification of the Mycorrhizal Mutualists.</title>
        <authorList>
            <consortium name="DOE Joint Genome Institute"/>
            <consortium name="Mycorrhizal Genomics Consortium"/>
            <person name="Kohler A."/>
            <person name="Kuo A."/>
            <person name="Nagy L.G."/>
            <person name="Floudas D."/>
            <person name="Copeland A."/>
            <person name="Barry K.W."/>
            <person name="Cichocki N."/>
            <person name="Veneault-Fourrey C."/>
            <person name="LaButti K."/>
            <person name="Lindquist E.A."/>
            <person name="Lipzen A."/>
            <person name="Lundell T."/>
            <person name="Morin E."/>
            <person name="Murat C."/>
            <person name="Riley R."/>
            <person name="Ohm R."/>
            <person name="Sun H."/>
            <person name="Tunlid A."/>
            <person name="Henrissat B."/>
            <person name="Grigoriev I.V."/>
            <person name="Hibbett D.S."/>
            <person name="Martin F."/>
        </authorList>
    </citation>
    <scope>NUCLEOTIDE SEQUENCE [LARGE SCALE GENOMIC DNA]</scope>
    <source>
        <strain evidence="2">MAFF 305830</strain>
    </source>
</reference>
<evidence type="ECO:0008006" key="3">
    <source>
        <dbReference type="Google" id="ProtNLM"/>
    </source>
</evidence>
<protein>
    <recommendedName>
        <fullName evidence="3">Cytochrome P450</fullName>
    </recommendedName>
</protein>
<dbReference type="OrthoDB" id="1470350at2759"/>
<dbReference type="GO" id="GO:0016705">
    <property type="term" value="F:oxidoreductase activity, acting on paired donors, with incorporation or reduction of molecular oxygen"/>
    <property type="evidence" value="ECO:0007669"/>
    <property type="project" value="InterPro"/>
</dbReference>
<evidence type="ECO:0000313" key="2">
    <source>
        <dbReference type="Proteomes" id="UP000054097"/>
    </source>
</evidence>
<keyword evidence="2" id="KW-1185">Reference proteome</keyword>
<dbReference type="InterPro" id="IPR036396">
    <property type="entry name" value="Cyt_P450_sf"/>
</dbReference>
<feature type="non-terminal residue" evidence="1">
    <location>
        <position position="252"/>
    </location>
</feature>
<dbReference type="Gene3D" id="1.10.630.10">
    <property type="entry name" value="Cytochrome P450"/>
    <property type="match status" value="1"/>
</dbReference>
<reference evidence="1 2" key="1">
    <citation type="submission" date="2014-04" db="EMBL/GenBank/DDBJ databases">
        <authorList>
            <consortium name="DOE Joint Genome Institute"/>
            <person name="Kuo A."/>
            <person name="Zuccaro A."/>
            <person name="Kohler A."/>
            <person name="Nagy L.G."/>
            <person name="Floudas D."/>
            <person name="Copeland A."/>
            <person name="Barry K.W."/>
            <person name="Cichocki N."/>
            <person name="Veneault-Fourrey C."/>
            <person name="LaButti K."/>
            <person name="Lindquist E.A."/>
            <person name="Lipzen A."/>
            <person name="Lundell T."/>
            <person name="Morin E."/>
            <person name="Murat C."/>
            <person name="Sun H."/>
            <person name="Tunlid A."/>
            <person name="Henrissat B."/>
            <person name="Grigoriev I.V."/>
            <person name="Hibbett D.S."/>
            <person name="Martin F."/>
            <person name="Nordberg H.P."/>
            <person name="Cantor M.N."/>
            <person name="Hua S.X."/>
        </authorList>
    </citation>
    <scope>NUCLEOTIDE SEQUENCE [LARGE SCALE GENOMIC DNA]</scope>
    <source>
        <strain evidence="1 2">MAFF 305830</strain>
    </source>
</reference>
<dbReference type="GO" id="GO:0020037">
    <property type="term" value="F:heme binding"/>
    <property type="evidence" value="ECO:0007669"/>
    <property type="project" value="InterPro"/>
</dbReference>
<dbReference type="EMBL" id="KN824472">
    <property type="protein sequence ID" value="KIM20120.1"/>
    <property type="molecule type" value="Genomic_DNA"/>
</dbReference>
<dbReference type="STRING" id="933852.A0A0C3A653"/>
<dbReference type="GO" id="GO:0004497">
    <property type="term" value="F:monooxygenase activity"/>
    <property type="evidence" value="ECO:0007669"/>
    <property type="project" value="InterPro"/>
</dbReference>
<evidence type="ECO:0000313" key="1">
    <source>
        <dbReference type="EMBL" id="KIM20120.1"/>
    </source>
</evidence>
<gene>
    <name evidence="1" type="ORF">M408DRAFT_30625</name>
</gene>
<dbReference type="HOGENOM" id="CLU_1099067_0_0_1"/>
<dbReference type="GO" id="GO:0005506">
    <property type="term" value="F:iron ion binding"/>
    <property type="evidence" value="ECO:0007669"/>
    <property type="project" value="InterPro"/>
</dbReference>
<dbReference type="AlphaFoldDB" id="A0A0C3A653"/>
<sequence length="252" mass="28631">MGNFLSQVKPEEIFKPINFLILAVSLYGVRVVRRVVQVRAALASVGNLPGGRIAYGPYSIMARILPQIPYITRQPGWQFKEKYALHQKYGSEVVSSAFLFNTTHVTLWVADPAVAKAMTTNRIEFPKPLKMYKTISVYGPNIVATEFDEWKRHRRIAAPSFSEKNNRLVCEETSRITTELFNVWSATEQDGIIKIDDMLSFTSRLALMVISAAGNYFEFHGFVSSNQLLLPKGFGYRFGWDEMDRPPVGHQM</sequence>
<name>A0A0C3A653_SERVB</name>